<dbReference type="EMBL" id="BMZH01000003">
    <property type="protein sequence ID" value="GHA89791.1"/>
    <property type="molecule type" value="Genomic_DNA"/>
</dbReference>
<reference evidence="1" key="1">
    <citation type="journal article" date="2014" name="Int. J. Syst. Evol. Microbiol.">
        <title>Complete genome sequence of Corynebacterium casei LMG S-19264T (=DSM 44701T), isolated from a smear-ripened cheese.</title>
        <authorList>
            <consortium name="US DOE Joint Genome Institute (JGI-PGF)"/>
            <person name="Walter F."/>
            <person name="Albersmeier A."/>
            <person name="Kalinowski J."/>
            <person name="Ruckert C."/>
        </authorList>
    </citation>
    <scope>NUCLEOTIDE SEQUENCE</scope>
    <source>
        <strain evidence="1">KCTC 32513</strain>
    </source>
</reference>
<proteinExistence type="predicted"/>
<protein>
    <submittedName>
        <fullName evidence="1">Uncharacterized protein</fullName>
    </submittedName>
</protein>
<sequence length="160" mass="16811">MRNFALAAFASATILSACGGGAPKTQAELLLGEWDQTAPVTITQDGQTVIISEGELEYDEDGTSEGEALMTITTMPAEINAFRIKGNTTYVLAGNALTETLTSGTVTAVGDTAQAIQIAELIQASMMQVPTSSSTIVSLDKDTLVVRENESGAEITYKRD</sequence>
<gene>
    <name evidence="1" type="ORF">GCM10009069_11180</name>
</gene>
<evidence type="ECO:0000313" key="1">
    <source>
        <dbReference type="EMBL" id="GHA89791.1"/>
    </source>
</evidence>
<name>A0A8J3G1U5_9PROT</name>
<dbReference type="RefSeq" id="WP_189496268.1">
    <property type="nucleotide sequence ID" value="NZ_BMZH01000003.1"/>
</dbReference>
<evidence type="ECO:0000313" key="2">
    <source>
        <dbReference type="Proteomes" id="UP000634004"/>
    </source>
</evidence>
<keyword evidence="2" id="KW-1185">Reference proteome</keyword>
<dbReference type="Proteomes" id="UP000634004">
    <property type="component" value="Unassembled WGS sequence"/>
</dbReference>
<dbReference type="AlphaFoldDB" id="A0A8J3G1U5"/>
<reference evidence="1" key="2">
    <citation type="submission" date="2020-09" db="EMBL/GenBank/DDBJ databases">
        <authorList>
            <person name="Sun Q."/>
            <person name="Kim S."/>
        </authorList>
    </citation>
    <scope>NUCLEOTIDE SEQUENCE</scope>
    <source>
        <strain evidence="1">KCTC 32513</strain>
    </source>
</reference>
<dbReference type="PROSITE" id="PS51257">
    <property type="entry name" value="PROKAR_LIPOPROTEIN"/>
    <property type="match status" value="1"/>
</dbReference>
<comment type="caution">
    <text evidence="1">The sequence shown here is derived from an EMBL/GenBank/DDBJ whole genome shotgun (WGS) entry which is preliminary data.</text>
</comment>
<accession>A0A8J3G1U5</accession>
<organism evidence="1 2">
    <name type="scientific">Algimonas arctica</name>
    <dbReference type="NCBI Taxonomy" id="1479486"/>
    <lineage>
        <taxon>Bacteria</taxon>
        <taxon>Pseudomonadati</taxon>
        <taxon>Pseudomonadota</taxon>
        <taxon>Alphaproteobacteria</taxon>
        <taxon>Maricaulales</taxon>
        <taxon>Robiginitomaculaceae</taxon>
        <taxon>Algimonas</taxon>
    </lineage>
</organism>